<dbReference type="EnsemblFungi" id="PTTG_12300-t43_1">
    <property type="protein sequence ID" value="PTTG_12300-t43_1-p1"/>
    <property type="gene ID" value="PTTG_12300"/>
</dbReference>
<protein>
    <submittedName>
        <fullName evidence="2 3">Uncharacterized protein</fullName>
    </submittedName>
</protein>
<keyword evidence="4" id="KW-1185">Reference proteome</keyword>
<organism evidence="2">
    <name type="scientific">Puccinia triticina (isolate 1-1 / race 1 (BBBD))</name>
    <name type="common">Brown leaf rust fungus</name>
    <dbReference type="NCBI Taxonomy" id="630390"/>
    <lineage>
        <taxon>Eukaryota</taxon>
        <taxon>Fungi</taxon>
        <taxon>Dikarya</taxon>
        <taxon>Basidiomycota</taxon>
        <taxon>Pucciniomycotina</taxon>
        <taxon>Pucciniomycetes</taxon>
        <taxon>Pucciniales</taxon>
        <taxon>Pucciniaceae</taxon>
        <taxon>Puccinia</taxon>
    </lineage>
</organism>
<accession>A0A180GSA0</accession>
<dbReference type="EMBL" id="ADAS02000029">
    <property type="protein sequence ID" value="OAV95404.1"/>
    <property type="molecule type" value="Genomic_DNA"/>
</dbReference>
<evidence type="ECO:0000313" key="2">
    <source>
        <dbReference type="EMBL" id="OAV95404.1"/>
    </source>
</evidence>
<reference evidence="3 4" key="3">
    <citation type="journal article" date="2017" name="G3 (Bethesda)">
        <title>Comparative analysis highlights variable genome content of wheat rusts and divergence of the mating loci.</title>
        <authorList>
            <person name="Cuomo C.A."/>
            <person name="Bakkeren G."/>
            <person name="Khalil H.B."/>
            <person name="Panwar V."/>
            <person name="Joly D."/>
            <person name="Linning R."/>
            <person name="Sakthikumar S."/>
            <person name="Song X."/>
            <person name="Adiconis X."/>
            <person name="Fan L."/>
            <person name="Goldberg J.M."/>
            <person name="Levin J.Z."/>
            <person name="Young S."/>
            <person name="Zeng Q."/>
            <person name="Anikster Y."/>
            <person name="Bruce M."/>
            <person name="Wang M."/>
            <person name="Yin C."/>
            <person name="McCallum B."/>
            <person name="Szabo L.J."/>
            <person name="Hulbert S."/>
            <person name="Chen X."/>
            <person name="Fellers J.P."/>
        </authorList>
    </citation>
    <scope>NUCLEOTIDE SEQUENCE</scope>
    <source>
        <strain evidence="4">Isolate 1-1 / race 1 (BBBD)</strain>
        <strain evidence="3">isolate 1-1 / race 1 (BBBD)</strain>
    </source>
</reference>
<gene>
    <name evidence="2" type="ORF">PTTG_12300</name>
</gene>
<reference evidence="2" key="2">
    <citation type="submission" date="2016-05" db="EMBL/GenBank/DDBJ databases">
        <title>Comparative analysis highlights variable genome content of wheat rusts and divergence of the mating loci.</title>
        <authorList>
            <person name="Cuomo C.A."/>
            <person name="Bakkeren G."/>
            <person name="Szabo L."/>
            <person name="Khalil H."/>
            <person name="Joly D."/>
            <person name="Goldberg J."/>
            <person name="Young S."/>
            <person name="Zeng Q."/>
            <person name="Fellers J."/>
        </authorList>
    </citation>
    <scope>NUCLEOTIDE SEQUENCE [LARGE SCALE GENOMIC DNA]</scope>
    <source>
        <strain evidence="2">1-1 BBBD Race 1</strain>
    </source>
</reference>
<reference evidence="2" key="1">
    <citation type="submission" date="2009-11" db="EMBL/GenBank/DDBJ databases">
        <authorList>
            <consortium name="The Broad Institute Genome Sequencing Platform"/>
            <person name="Ward D."/>
            <person name="Feldgarden M."/>
            <person name="Earl A."/>
            <person name="Young S.K."/>
            <person name="Zeng Q."/>
            <person name="Koehrsen M."/>
            <person name="Alvarado L."/>
            <person name="Berlin A."/>
            <person name="Bochicchio J."/>
            <person name="Borenstein D."/>
            <person name="Chapman S.B."/>
            <person name="Chen Z."/>
            <person name="Engels R."/>
            <person name="Freedman E."/>
            <person name="Gellesch M."/>
            <person name="Goldberg J."/>
            <person name="Griggs A."/>
            <person name="Gujja S."/>
            <person name="Heilman E."/>
            <person name="Heiman D."/>
            <person name="Hepburn T."/>
            <person name="Howarth C."/>
            <person name="Jen D."/>
            <person name="Larson L."/>
            <person name="Lewis B."/>
            <person name="Mehta T."/>
            <person name="Park D."/>
            <person name="Pearson M."/>
            <person name="Roberts A."/>
            <person name="Saif S."/>
            <person name="Shea T."/>
            <person name="Shenoy N."/>
            <person name="Sisk P."/>
            <person name="Stolte C."/>
            <person name="Sykes S."/>
            <person name="Thomson T."/>
            <person name="Walk T."/>
            <person name="White J."/>
            <person name="Yandava C."/>
            <person name="Izard J."/>
            <person name="Baranova O.V."/>
            <person name="Blanton J.M."/>
            <person name="Tanner A.C."/>
            <person name="Dewhirst F.E."/>
            <person name="Haas B."/>
            <person name="Nusbaum C."/>
            <person name="Birren B."/>
        </authorList>
    </citation>
    <scope>NUCLEOTIDE SEQUENCE [LARGE SCALE GENOMIC DNA]</scope>
    <source>
        <strain evidence="2">1-1 BBBD Race 1</strain>
    </source>
</reference>
<reference evidence="3" key="4">
    <citation type="submission" date="2025-05" db="UniProtKB">
        <authorList>
            <consortium name="EnsemblFungi"/>
        </authorList>
    </citation>
    <scope>IDENTIFICATION</scope>
    <source>
        <strain evidence="3">isolate 1-1 / race 1 (BBBD)</strain>
    </source>
</reference>
<dbReference type="Proteomes" id="UP000005240">
    <property type="component" value="Unassembled WGS sequence"/>
</dbReference>
<evidence type="ECO:0000313" key="3">
    <source>
        <dbReference type="EnsemblFungi" id="PTTG_12300-t43_1-p1"/>
    </source>
</evidence>
<name>A0A180GSA0_PUCT1</name>
<evidence type="ECO:0000256" key="1">
    <source>
        <dbReference type="SAM" id="MobiDB-lite"/>
    </source>
</evidence>
<proteinExistence type="predicted"/>
<dbReference type="AlphaFoldDB" id="A0A180GSA0"/>
<feature type="region of interest" description="Disordered" evidence="1">
    <location>
        <begin position="1"/>
        <end position="44"/>
    </location>
</feature>
<dbReference type="VEuPathDB" id="FungiDB:PTTG_12300"/>
<evidence type="ECO:0000313" key="4">
    <source>
        <dbReference type="Proteomes" id="UP000005240"/>
    </source>
</evidence>
<sequence length="525" mass="58869">MHPHPTGGPDPSVLPSSAELEMPRKKQKIECGPPNPPTDGSYKNHDTIVQMMCKRLMRQRVNAAVAKVDFDIMAVFLMQEFPNLDIDTIVTHVRKAFSRAAPQTMLQNQIRDSANEVEKTILDYKAANVTTDIPKKPFCLRYPNLSCVLQLAKELEQKCTPLDGTRMVILLDESDRCCGVGIPPVEKKPNNVHPTFEDVAVKSLENLVSKLSFSPRTKEMVISDDPVLSPPKTPYPLDDMSEVTEVPLAIKEEIVASLVSFQKYGYAPESEESHRFLDLKLPHTTEQIKMEEMQGINLCWKEEQPPVLPYSHGMSPPNSILNPSELLGSGLDYYLLLSYWINKSFLPQAASIAEKSFEYLIKHGSNWIQKDLEKELNPILASRAISFNSQFQTHRDPENGFLFDAVVSIGNHCGGDLILPALGVAYPGGSGYSFHGPLRILWHGLGQIYFSKDTKNPLHFSVALSSQASSFSGVARVAAFEHGNQEFQDPSYWLPIYPKYLGEETEKIWALQQAIMRKNKRSGKK</sequence>